<evidence type="ECO:0000256" key="3">
    <source>
        <dbReference type="ARBA" id="ARBA00022553"/>
    </source>
</evidence>
<organism evidence="11 12">
    <name type="scientific">Sphingobacterium griseoflavum</name>
    <dbReference type="NCBI Taxonomy" id="1474952"/>
    <lineage>
        <taxon>Bacteria</taxon>
        <taxon>Pseudomonadati</taxon>
        <taxon>Bacteroidota</taxon>
        <taxon>Sphingobacteriia</taxon>
        <taxon>Sphingobacteriales</taxon>
        <taxon>Sphingobacteriaceae</taxon>
        <taxon>Sphingobacterium</taxon>
    </lineage>
</organism>
<comment type="caution">
    <text evidence="11">The sequence shown here is derived from an EMBL/GenBank/DDBJ whole genome shotgun (WGS) entry which is preliminary data.</text>
</comment>
<dbReference type="InterPro" id="IPR011990">
    <property type="entry name" value="TPR-like_helical_dom_sf"/>
</dbReference>
<evidence type="ECO:0000256" key="1">
    <source>
        <dbReference type="ARBA" id="ARBA00000085"/>
    </source>
</evidence>
<evidence type="ECO:0000256" key="9">
    <source>
        <dbReference type="SAM" id="Phobius"/>
    </source>
</evidence>
<keyword evidence="12" id="KW-1185">Reference proteome</keyword>
<keyword evidence="3" id="KW-0597">Phosphoprotein</keyword>
<keyword evidence="9" id="KW-0812">Transmembrane</keyword>
<dbReference type="SUPFAM" id="SSF55874">
    <property type="entry name" value="ATPase domain of HSP90 chaperone/DNA topoisomerase II/histidine kinase"/>
    <property type="match status" value="1"/>
</dbReference>
<dbReference type="InterPro" id="IPR003594">
    <property type="entry name" value="HATPase_dom"/>
</dbReference>
<keyword evidence="9" id="KW-1133">Transmembrane helix</keyword>
<keyword evidence="9" id="KW-0472">Membrane</keyword>
<dbReference type="Proteomes" id="UP000620550">
    <property type="component" value="Unassembled WGS sequence"/>
</dbReference>
<evidence type="ECO:0000313" key="12">
    <source>
        <dbReference type="Proteomes" id="UP000620550"/>
    </source>
</evidence>
<dbReference type="SUPFAM" id="SSF48452">
    <property type="entry name" value="TPR-like"/>
    <property type="match status" value="2"/>
</dbReference>
<proteinExistence type="predicted"/>
<dbReference type="Pfam" id="PF07730">
    <property type="entry name" value="HisKA_3"/>
    <property type="match status" value="1"/>
</dbReference>
<accession>A0ABQ3HT60</accession>
<protein>
    <recommendedName>
        <fullName evidence="2">histidine kinase</fullName>
        <ecNumber evidence="2">2.7.13.3</ecNumber>
    </recommendedName>
</protein>
<feature type="domain" description="Histidine kinase" evidence="10">
    <location>
        <begin position="426"/>
        <end position="623"/>
    </location>
</feature>
<sequence length="623" mass="71484">MLELSFFWGDYDTVKALRYVDDAKKVLGVRAQEPFYRGLFAFYRAAVHFELNSALAKTLYMDAEGHLRPLGDNPQALRYRARLWGSYGALLQRDGDAAGYAAVLLEKVIPIAKAIQDSVLWGNNLQNMAMTMMNLQHYEKADSYYEEALLLLRGKANSGEQKLTLYVNAAKNSMFQQDMEAARKLLDSAERVVKQVPLSSYLPLYYTVEANFWERNGQLEKALHYLDRGLELANEMQSDDLVPTILYGKYEIYQRANRLEEAKRTLLAVLPYVERKALLRNKQTLYYNVAHLYGQMGKYKEATSWFEKFKLISDTVFAHAGEQKILALEQKFHAKERENELLLARSKNQAQELSLRKTQGWLLVAGLAVLVLSMVFFLWYSALRNRRRWILQKKLLLEQELKNVQQREKINVFNAMVQGQEKERSRIARDLHDGLGGMLASVKHKLSAVAEGQHRSNLNETDMELYNIIKQLDQSVDELRRVARNMMPESLLYMGLEAALRDLCAAMEHRGLRVEFQARGLRDDYGQAFLISVYRIVQELLTNAVKHSGAQKIWVQCFENDGHVYLSVEDDGKGFSFVEAKRSSIGIGLSNIQNRVELLNGKMEVDSAPDKGASFHIDFDLNE</sequence>
<dbReference type="InterPro" id="IPR050482">
    <property type="entry name" value="Sensor_HK_TwoCompSys"/>
</dbReference>
<evidence type="ECO:0000256" key="6">
    <source>
        <dbReference type="ARBA" id="ARBA00022777"/>
    </source>
</evidence>
<evidence type="ECO:0000259" key="10">
    <source>
        <dbReference type="PROSITE" id="PS50109"/>
    </source>
</evidence>
<evidence type="ECO:0000256" key="7">
    <source>
        <dbReference type="ARBA" id="ARBA00022840"/>
    </source>
</evidence>
<dbReference type="CDD" id="cd16917">
    <property type="entry name" value="HATPase_UhpB-NarQ-NarX-like"/>
    <property type="match status" value="1"/>
</dbReference>
<evidence type="ECO:0000256" key="8">
    <source>
        <dbReference type="ARBA" id="ARBA00023012"/>
    </source>
</evidence>
<dbReference type="EC" id="2.7.13.3" evidence="2"/>
<keyword evidence="7" id="KW-0067">ATP-binding</keyword>
<gene>
    <name evidence="11" type="ORF">GCM10017764_03730</name>
</gene>
<feature type="transmembrane region" description="Helical" evidence="9">
    <location>
        <begin position="361"/>
        <end position="383"/>
    </location>
</feature>
<dbReference type="PANTHER" id="PTHR24421:SF10">
    <property type="entry name" value="NITRATE_NITRITE SENSOR PROTEIN NARQ"/>
    <property type="match status" value="1"/>
</dbReference>
<comment type="catalytic activity">
    <reaction evidence="1">
        <text>ATP + protein L-histidine = ADP + protein N-phospho-L-histidine.</text>
        <dbReference type="EC" id="2.7.13.3"/>
    </reaction>
</comment>
<keyword evidence="6" id="KW-0418">Kinase</keyword>
<dbReference type="Gene3D" id="3.30.565.10">
    <property type="entry name" value="Histidine kinase-like ATPase, C-terminal domain"/>
    <property type="match status" value="1"/>
</dbReference>
<evidence type="ECO:0000256" key="4">
    <source>
        <dbReference type="ARBA" id="ARBA00022679"/>
    </source>
</evidence>
<dbReference type="Gene3D" id="1.20.5.1930">
    <property type="match status" value="1"/>
</dbReference>
<evidence type="ECO:0000313" key="11">
    <source>
        <dbReference type="EMBL" id="GHE23405.1"/>
    </source>
</evidence>
<dbReference type="InterPro" id="IPR036890">
    <property type="entry name" value="HATPase_C_sf"/>
</dbReference>
<dbReference type="InterPro" id="IPR011712">
    <property type="entry name" value="Sig_transdc_His_kin_sub3_dim/P"/>
</dbReference>
<evidence type="ECO:0000256" key="2">
    <source>
        <dbReference type="ARBA" id="ARBA00012438"/>
    </source>
</evidence>
<dbReference type="InterPro" id="IPR005467">
    <property type="entry name" value="His_kinase_dom"/>
</dbReference>
<dbReference type="Gene3D" id="1.25.40.10">
    <property type="entry name" value="Tetratricopeptide repeat domain"/>
    <property type="match status" value="2"/>
</dbReference>
<dbReference type="Pfam" id="PF13181">
    <property type="entry name" value="TPR_8"/>
    <property type="match status" value="2"/>
</dbReference>
<dbReference type="InterPro" id="IPR019734">
    <property type="entry name" value="TPR_rpt"/>
</dbReference>
<keyword evidence="4" id="KW-0808">Transferase</keyword>
<dbReference type="EMBL" id="BNAF01000001">
    <property type="protein sequence ID" value="GHE23405.1"/>
    <property type="molecule type" value="Genomic_DNA"/>
</dbReference>
<name>A0ABQ3HT60_9SPHI</name>
<keyword evidence="8" id="KW-0902">Two-component regulatory system</keyword>
<dbReference type="PANTHER" id="PTHR24421">
    <property type="entry name" value="NITRATE/NITRITE SENSOR PROTEIN NARX-RELATED"/>
    <property type="match status" value="1"/>
</dbReference>
<dbReference type="Pfam" id="PF02518">
    <property type="entry name" value="HATPase_c"/>
    <property type="match status" value="1"/>
</dbReference>
<keyword evidence="5" id="KW-0547">Nucleotide-binding</keyword>
<dbReference type="PROSITE" id="PS50109">
    <property type="entry name" value="HIS_KIN"/>
    <property type="match status" value="1"/>
</dbReference>
<evidence type="ECO:0000256" key="5">
    <source>
        <dbReference type="ARBA" id="ARBA00022741"/>
    </source>
</evidence>
<reference evidence="12" key="1">
    <citation type="journal article" date="2019" name="Int. J. Syst. Evol. Microbiol.">
        <title>The Global Catalogue of Microorganisms (GCM) 10K type strain sequencing project: providing services to taxonomists for standard genome sequencing and annotation.</title>
        <authorList>
            <consortium name="The Broad Institute Genomics Platform"/>
            <consortium name="The Broad Institute Genome Sequencing Center for Infectious Disease"/>
            <person name="Wu L."/>
            <person name="Ma J."/>
        </authorList>
    </citation>
    <scope>NUCLEOTIDE SEQUENCE [LARGE SCALE GENOMIC DNA]</scope>
    <source>
        <strain evidence="12">CGMCC 1.12966</strain>
    </source>
</reference>
<dbReference type="SMART" id="SM00387">
    <property type="entry name" value="HATPase_c"/>
    <property type="match status" value="1"/>
</dbReference>